<name>A0A3E3IB11_9FIRM</name>
<evidence type="ECO:0000313" key="5">
    <source>
        <dbReference type="EMBL" id="RGE64237.1"/>
    </source>
</evidence>
<dbReference type="PRINTS" id="PR01657">
    <property type="entry name" value="MCMFAMILY"/>
</dbReference>
<dbReference type="SUPFAM" id="SSF52540">
    <property type="entry name" value="P-loop containing nucleoside triphosphate hydrolases"/>
    <property type="match status" value="1"/>
</dbReference>
<dbReference type="SUPFAM" id="SSF54211">
    <property type="entry name" value="Ribosomal protein S5 domain 2-like"/>
    <property type="match status" value="1"/>
</dbReference>
<dbReference type="InterPro" id="IPR000523">
    <property type="entry name" value="Mg_chelatse_chII-like_cat_dom"/>
</dbReference>
<dbReference type="RefSeq" id="WP_117543775.1">
    <property type="nucleotide sequence ID" value="NZ_JBKUNB010000011.1"/>
</dbReference>
<dbReference type="InterPro" id="IPR020568">
    <property type="entry name" value="Ribosomal_Su5_D2-typ_SF"/>
</dbReference>
<evidence type="ECO:0000256" key="1">
    <source>
        <dbReference type="ARBA" id="ARBA00006354"/>
    </source>
</evidence>
<proteinExistence type="inferred from homology"/>
<dbReference type="PANTHER" id="PTHR32039">
    <property type="entry name" value="MAGNESIUM-CHELATASE SUBUNIT CHLI"/>
    <property type="match status" value="1"/>
</dbReference>
<dbReference type="PANTHER" id="PTHR32039:SF7">
    <property type="entry name" value="COMPETENCE PROTEIN COMM"/>
    <property type="match status" value="1"/>
</dbReference>
<dbReference type="InterPro" id="IPR003593">
    <property type="entry name" value="AAA+_ATPase"/>
</dbReference>
<dbReference type="EMBL" id="QVLV01000002">
    <property type="protein sequence ID" value="RGE64237.1"/>
    <property type="molecule type" value="Genomic_DNA"/>
</dbReference>
<dbReference type="SMART" id="SM00382">
    <property type="entry name" value="AAA"/>
    <property type="match status" value="1"/>
</dbReference>
<dbReference type="GO" id="GO:0005524">
    <property type="term" value="F:ATP binding"/>
    <property type="evidence" value="ECO:0007669"/>
    <property type="project" value="UniProtKB-KW"/>
</dbReference>
<keyword evidence="2" id="KW-0547">Nucleotide-binding</keyword>
<evidence type="ECO:0000259" key="4">
    <source>
        <dbReference type="SMART" id="SM00382"/>
    </source>
</evidence>
<comment type="similarity">
    <text evidence="1">Belongs to the Mg-chelatase subunits D/I family. ComM subfamily.</text>
</comment>
<dbReference type="NCBIfam" id="TIGR00368">
    <property type="entry name" value="YifB family Mg chelatase-like AAA ATPase"/>
    <property type="match status" value="1"/>
</dbReference>
<dbReference type="Gene3D" id="3.30.230.10">
    <property type="match status" value="1"/>
</dbReference>
<dbReference type="InterPro" id="IPR025158">
    <property type="entry name" value="Mg_chelat-rel_C"/>
</dbReference>
<dbReference type="Pfam" id="PF13335">
    <property type="entry name" value="Mg_chelatase_C"/>
    <property type="match status" value="1"/>
</dbReference>
<sequence length="538" mass="58984">MYSTVYTGGLHGMESYLARVEVDASRGLPGFEMVGLLGSEVKEARERIRVALKNAEAALPPVRITVNISPASLHKEGTSYDLPVAVGILVSTGMIPQDYVKDSMIAGELGLSGEIKPVRGILPMALEAKKQGLKRCIVPLENLAEAQLVEGIKILGAGCLIQLIELLQCRDGVPENLLYKDIMYMEKTEKNTDADSMSGNVAANMERTADLAQILPDFADVSGQEGTKRAAVVAAAGFHHLLMIGPPGSGKTMLARCIPSILPPLSTQERLEVTKVRSVAGLMEEGAGLLKNRPFISPHHTVTSRALTGGGQVPRPGLISLAHRGVLFLDELTEFKRATLDLLRQPMEERRVQIARNSGTYVYPSDFMLVAAMNPCPCGYYPDRNRCRCTPGEVQRYLNRVSGPILDRMDIFTEVSRIDFAGLAGENAGTGADSRSLRMQVMEARARQEARYAGTGLRFNSQLGPGEIRKYCRLGLAQQQYMEQLFHALQLSARAYHRIIRLARTLADLDGKDTIEQVHLSEAACYRMADGKYWRKKG</sequence>
<accession>A0A3E3IB11</accession>
<evidence type="ECO:0000256" key="2">
    <source>
        <dbReference type="ARBA" id="ARBA00022741"/>
    </source>
</evidence>
<keyword evidence="3 5" id="KW-0067">ATP-binding</keyword>
<dbReference type="AlphaFoldDB" id="A0A3E3IB11"/>
<organism evidence="5 6">
    <name type="scientific">Eisenbergiella massiliensis</name>
    <dbReference type="NCBI Taxonomy" id="1720294"/>
    <lineage>
        <taxon>Bacteria</taxon>
        <taxon>Bacillati</taxon>
        <taxon>Bacillota</taxon>
        <taxon>Clostridia</taxon>
        <taxon>Lachnospirales</taxon>
        <taxon>Lachnospiraceae</taxon>
        <taxon>Eisenbergiella</taxon>
    </lineage>
</organism>
<dbReference type="Pfam" id="PF01078">
    <property type="entry name" value="Mg_chelatase"/>
    <property type="match status" value="1"/>
</dbReference>
<gene>
    <name evidence="5" type="ORF">DXC51_03980</name>
</gene>
<dbReference type="InterPro" id="IPR045006">
    <property type="entry name" value="CHLI-like"/>
</dbReference>
<dbReference type="Proteomes" id="UP000260812">
    <property type="component" value="Unassembled WGS sequence"/>
</dbReference>
<dbReference type="Pfam" id="PF13541">
    <property type="entry name" value="ChlI"/>
    <property type="match status" value="1"/>
</dbReference>
<keyword evidence="6" id="KW-1185">Reference proteome</keyword>
<dbReference type="InterPro" id="IPR001208">
    <property type="entry name" value="MCM_dom"/>
</dbReference>
<protein>
    <submittedName>
        <fullName evidence="5">ATP-binding protein</fullName>
    </submittedName>
</protein>
<dbReference type="GO" id="GO:0003677">
    <property type="term" value="F:DNA binding"/>
    <property type="evidence" value="ECO:0007669"/>
    <property type="project" value="InterPro"/>
</dbReference>
<dbReference type="GeneID" id="97986066"/>
<evidence type="ECO:0000256" key="3">
    <source>
        <dbReference type="ARBA" id="ARBA00022840"/>
    </source>
</evidence>
<reference evidence="5" key="1">
    <citation type="submission" date="2018-08" db="EMBL/GenBank/DDBJ databases">
        <title>A genome reference for cultivated species of the human gut microbiota.</title>
        <authorList>
            <person name="Zou Y."/>
            <person name="Xue W."/>
            <person name="Luo G."/>
        </authorList>
    </citation>
    <scope>NUCLEOTIDE SEQUENCE [LARGE SCALE GENOMIC DNA]</scope>
    <source>
        <strain evidence="5">TF05-5AC</strain>
    </source>
</reference>
<dbReference type="Gene3D" id="3.40.50.300">
    <property type="entry name" value="P-loop containing nucleotide triphosphate hydrolases"/>
    <property type="match status" value="1"/>
</dbReference>
<dbReference type="InterPro" id="IPR014721">
    <property type="entry name" value="Ribsml_uS5_D2-typ_fold_subgr"/>
</dbReference>
<evidence type="ECO:0000313" key="6">
    <source>
        <dbReference type="Proteomes" id="UP000260812"/>
    </source>
</evidence>
<comment type="caution">
    <text evidence="5">The sequence shown here is derived from an EMBL/GenBank/DDBJ whole genome shotgun (WGS) entry which is preliminary data.</text>
</comment>
<dbReference type="InterPro" id="IPR027417">
    <property type="entry name" value="P-loop_NTPase"/>
</dbReference>
<dbReference type="InterPro" id="IPR004482">
    <property type="entry name" value="Mg_chelat-rel"/>
</dbReference>
<feature type="domain" description="AAA+ ATPase" evidence="4">
    <location>
        <begin position="237"/>
        <end position="422"/>
    </location>
</feature>